<evidence type="ECO:0000313" key="1">
    <source>
        <dbReference type="EMBL" id="KAI3755168.1"/>
    </source>
</evidence>
<reference evidence="2" key="1">
    <citation type="journal article" date="2022" name="Mol. Ecol. Resour.">
        <title>The genomes of chicory, endive, great burdock and yacon provide insights into Asteraceae palaeo-polyploidization history and plant inulin production.</title>
        <authorList>
            <person name="Fan W."/>
            <person name="Wang S."/>
            <person name="Wang H."/>
            <person name="Wang A."/>
            <person name="Jiang F."/>
            <person name="Liu H."/>
            <person name="Zhao H."/>
            <person name="Xu D."/>
            <person name="Zhang Y."/>
        </authorList>
    </citation>
    <scope>NUCLEOTIDE SEQUENCE [LARGE SCALE GENOMIC DNA]</scope>
    <source>
        <strain evidence="2">cv. Yunnan</strain>
    </source>
</reference>
<sequence length="387" mass="42979">MSTSGGVESPSSSLPGSAAGSPRSKVKFLCSHGGKILPRPADGHLKYVGGETRVISVPRNITFIDLMKKLSSLIEGDVTLKYQLIPEELDALVTVKSDEDLRHMFDEYDRQELTGTPRLRTFLFPANPIIIDNPIGSMDRHSLEQRYINSINGIIFNPTPVYNNNSSFRPPAVNTSQTSFTISSACSSPRTPPETAIPTPDVINPELTGFCRHGAMTRARSSPNLCNLGAGSQTNYKNPTPISTSTLNLSLNNQQYPYHHHQYRQPPPPSPHHLHPHPHYHPQPYPKPPLDPSPHKNSGPDHPMRMRSTGLADYYRHPIPPEHNNQPTPNPYVRSSRSAHMVYQRGSGYEEYYANNRYDKESPPGSPLGPGLLQSNYISKWDSVGGR</sequence>
<proteinExistence type="predicted"/>
<dbReference type="Proteomes" id="UP001056120">
    <property type="component" value="Linkage Group LG18"/>
</dbReference>
<keyword evidence="2" id="KW-1185">Reference proteome</keyword>
<protein>
    <submittedName>
        <fullName evidence="1">Uncharacterized protein</fullName>
    </submittedName>
</protein>
<name>A0ACB9E835_9ASTR</name>
<evidence type="ECO:0000313" key="2">
    <source>
        <dbReference type="Proteomes" id="UP001056120"/>
    </source>
</evidence>
<comment type="caution">
    <text evidence="1">The sequence shown here is derived from an EMBL/GenBank/DDBJ whole genome shotgun (WGS) entry which is preliminary data.</text>
</comment>
<dbReference type="EMBL" id="CM042035">
    <property type="protein sequence ID" value="KAI3755168.1"/>
    <property type="molecule type" value="Genomic_DNA"/>
</dbReference>
<accession>A0ACB9E835</accession>
<gene>
    <name evidence="1" type="ORF">L1987_54963</name>
</gene>
<organism evidence="1 2">
    <name type="scientific">Smallanthus sonchifolius</name>
    <dbReference type="NCBI Taxonomy" id="185202"/>
    <lineage>
        <taxon>Eukaryota</taxon>
        <taxon>Viridiplantae</taxon>
        <taxon>Streptophyta</taxon>
        <taxon>Embryophyta</taxon>
        <taxon>Tracheophyta</taxon>
        <taxon>Spermatophyta</taxon>
        <taxon>Magnoliopsida</taxon>
        <taxon>eudicotyledons</taxon>
        <taxon>Gunneridae</taxon>
        <taxon>Pentapetalae</taxon>
        <taxon>asterids</taxon>
        <taxon>campanulids</taxon>
        <taxon>Asterales</taxon>
        <taxon>Asteraceae</taxon>
        <taxon>Asteroideae</taxon>
        <taxon>Heliantheae alliance</taxon>
        <taxon>Millerieae</taxon>
        <taxon>Smallanthus</taxon>
    </lineage>
</organism>
<reference evidence="1 2" key="2">
    <citation type="journal article" date="2022" name="Mol. Ecol. Resour.">
        <title>The genomes of chicory, endive, great burdock and yacon provide insights into Asteraceae paleo-polyploidization history and plant inulin production.</title>
        <authorList>
            <person name="Fan W."/>
            <person name="Wang S."/>
            <person name="Wang H."/>
            <person name="Wang A."/>
            <person name="Jiang F."/>
            <person name="Liu H."/>
            <person name="Zhao H."/>
            <person name="Xu D."/>
            <person name="Zhang Y."/>
        </authorList>
    </citation>
    <scope>NUCLEOTIDE SEQUENCE [LARGE SCALE GENOMIC DNA]</scope>
    <source>
        <strain evidence="2">cv. Yunnan</strain>
        <tissue evidence="1">Leaves</tissue>
    </source>
</reference>